<reference evidence="1 2" key="1">
    <citation type="submission" date="2024-01" db="EMBL/GenBank/DDBJ databases">
        <title>Hyphobacterium bacterium isolated from marine sediment.</title>
        <authorList>
            <person name="Zhao S."/>
        </authorList>
    </citation>
    <scope>NUCLEOTIDE SEQUENCE [LARGE SCALE GENOMIC DNA]</scope>
    <source>
        <strain evidence="1 2">Y60-23</strain>
    </source>
</reference>
<proteinExistence type="predicted"/>
<dbReference type="Gene3D" id="2.60.120.260">
    <property type="entry name" value="Galactose-binding domain-like"/>
    <property type="match status" value="1"/>
</dbReference>
<dbReference type="InterPro" id="IPR008979">
    <property type="entry name" value="Galactose-bd-like_sf"/>
</dbReference>
<dbReference type="Proteomes" id="UP001310692">
    <property type="component" value="Unassembled WGS sequence"/>
</dbReference>
<gene>
    <name evidence="1" type="ORF">V0U35_10505</name>
</gene>
<evidence type="ECO:0000313" key="1">
    <source>
        <dbReference type="EMBL" id="MEE2567107.1"/>
    </source>
</evidence>
<comment type="caution">
    <text evidence="1">The sequence shown here is derived from an EMBL/GenBank/DDBJ whole genome shotgun (WGS) entry which is preliminary data.</text>
</comment>
<dbReference type="EMBL" id="JAZDRO010000004">
    <property type="protein sequence ID" value="MEE2567107.1"/>
    <property type="molecule type" value="Genomic_DNA"/>
</dbReference>
<organism evidence="1 2">
    <name type="scientific">Hyphobacterium marinum</name>
    <dbReference type="NCBI Taxonomy" id="3116574"/>
    <lineage>
        <taxon>Bacteria</taxon>
        <taxon>Pseudomonadati</taxon>
        <taxon>Pseudomonadota</taxon>
        <taxon>Alphaproteobacteria</taxon>
        <taxon>Maricaulales</taxon>
        <taxon>Maricaulaceae</taxon>
        <taxon>Hyphobacterium</taxon>
    </lineage>
</organism>
<dbReference type="InterPro" id="IPR021251">
    <property type="entry name" value="DUF2793"/>
</dbReference>
<keyword evidence="2" id="KW-1185">Reference proteome</keyword>
<accession>A0ABU7M0P4</accession>
<evidence type="ECO:0000313" key="2">
    <source>
        <dbReference type="Proteomes" id="UP001310692"/>
    </source>
</evidence>
<sequence length="500" mass="52589">MPIETTANLSLDYLMPAQAQKHVTVNESLRRLDALVQMSAASRSTTAQPATPEDGAVYILPDSATGSAWDSHPDGTLAYFRDGEWEMLEPGPGWRAYVADENRMLVFDGNTWIETASLATEFHNLARLGIGTGADAANPFSAKLNAALWTAQSSGEGGTGDLRYVLNKETAENVLSLLFQSGWSGRAEVGLVGDDNLGVKVSADGSAWLQALAIDRSTGRVSAGLGLDTAALNGGPLGGLRNTVINGGFDVWARGDSQSASGFGSADRFSFVSDDAGFAVSREALDPGEINAPLSSFVRIDKPNAGSFAYFQQRIESVCALENTDVTLSFWARSANGSAINDIGLYQDFGSGGSAKVFNTFDTSIALTTDWQRISRTLELPSIAGKTTGAGNNLQLFFNLFPVAAASGSIDIAGIQLERGARMTPFESRPLALETALCRRYFQTLTAQSENGSRHVALAGLRAAPTLSLSAGSASAATADGFELSHTSATAITIEADAEI</sequence>
<dbReference type="Pfam" id="PF10983">
    <property type="entry name" value="DUF2793"/>
    <property type="match status" value="1"/>
</dbReference>
<dbReference type="SUPFAM" id="SSF49785">
    <property type="entry name" value="Galactose-binding domain-like"/>
    <property type="match status" value="1"/>
</dbReference>
<protein>
    <submittedName>
        <fullName evidence="1">DUF2793 domain-containing protein</fullName>
    </submittedName>
</protein>
<name>A0ABU7M0P4_9PROT</name>
<dbReference type="RefSeq" id="WP_330196667.1">
    <property type="nucleotide sequence ID" value="NZ_JAZDRO010000004.1"/>
</dbReference>